<dbReference type="VEuPathDB" id="TriTrypDB:LdCL_350022000"/>
<feature type="binding site" evidence="9">
    <location>
        <position position="74"/>
    </location>
    <ligand>
        <name>ATP</name>
        <dbReference type="ChEBI" id="CHEBI:30616"/>
    </ligand>
</feature>
<dbReference type="Proteomes" id="UP000318821">
    <property type="component" value="Unassembled WGS sequence"/>
</dbReference>
<dbReference type="VEuPathDB" id="TriTrypDB:LDHU3_35.2250"/>
<dbReference type="SMART" id="SM00220">
    <property type="entry name" value="S_TKc"/>
    <property type="match status" value="1"/>
</dbReference>
<dbReference type="GO" id="GO:0051726">
    <property type="term" value="P:regulation of cell cycle"/>
    <property type="evidence" value="ECO:0007669"/>
    <property type="project" value="TreeGrafter"/>
</dbReference>
<comment type="catalytic activity">
    <reaction evidence="8">
        <text>L-seryl-[protein] + ATP = O-phospho-L-seryl-[protein] + ADP + H(+)</text>
        <dbReference type="Rhea" id="RHEA:17989"/>
        <dbReference type="Rhea" id="RHEA-COMP:9863"/>
        <dbReference type="Rhea" id="RHEA-COMP:11604"/>
        <dbReference type="ChEBI" id="CHEBI:15378"/>
        <dbReference type="ChEBI" id="CHEBI:29999"/>
        <dbReference type="ChEBI" id="CHEBI:30616"/>
        <dbReference type="ChEBI" id="CHEBI:83421"/>
        <dbReference type="ChEBI" id="CHEBI:456216"/>
        <dbReference type="EC" id="2.7.11.1"/>
    </reaction>
</comment>
<dbReference type="PANTHER" id="PTHR24054:SF0">
    <property type="entry name" value="CASEIN KINASE II SUBUNIT ALPHA"/>
    <property type="match status" value="1"/>
</dbReference>
<dbReference type="GO" id="GO:0005956">
    <property type="term" value="C:protein kinase CK2 complex"/>
    <property type="evidence" value="ECO:0007669"/>
    <property type="project" value="TreeGrafter"/>
</dbReference>
<dbReference type="PROSITE" id="PS00108">
    <property type="entry name" value="PROTEIN_KINASE_ST"/>
    <property type="match status" value="1"/>
</dbReference>
<evidence type="ECO:0000313" key="14">
    <source>
        <dbReference type="EMBL" id="TPP46379.1"/>
    </source>
</evidence>
<dbReference type="AlphaFoldDB" id="A0A504XGH0"/>
<feature type="transmembrane region" description="Helical" evidence="11">
    <location>
        <begin position="494"/>
        <end position="517"/>
    </location>
</feature>
<evidence type="ECO:0000256" key="5">
    <source>
        <dbReference type="ARBA" id="ARBA00022777"/>
    </source>
</evidence>
<dbReference type="VEuPathDB" id="TriTrypDB:LdBPK_020330.1"/>
<dbReference type="VEuPathDB" id="TriTrypDB:LDHU3_02.0440"/>
<evidence type="ECO:0000256" key="2">
    <source>
        <dbReference type="ARBA" id="ARBA00022527"/>
    </source>
</evidence>
<dbReference type="FunFam" id="3.30.200.20:FF:000088">
    <property type="entry name" value="Casein kinase II subunit alpha"/>
    <property type="match status" value="1"/>
</dbReference>
<dbReference type="Pfam" id="PF00160">
    <property type="entry name" value="Pro_isomerase"/>
    <property type="match status" value="1"/>
</dbReference>
<feature type="compositionally biased region" description="Basic and acidic residues" evidence="10">
    <location>
        <begin position="392"/>
        <end position="402"/>
    </location>
</feature>
<keyword evidence="4 9" id="KW-0547">Nucleotide-binding</keyword>
<keyword evidence="3" id="KW-0808">Transferase</keyword>
<evidence type="ECO:0000256" key="8">
    <source>
        <dbReference type="ARBA" id="ARBA00048679"/>
    </source>
</evidence>
<dbReference type="PANTHER" id="PTHR24054">
    <property type="entry name" value="CASEIN KINASE II SUBUNIT ALPHA"/>
    <property type="match status" value="1"/>
</dbReference>
<dbReference type="GO" id="GO:0004674">
    <property type="term" value="F:protein serine/threonine kinase activity"/>
    <property type="evidence" value="ECO:0007669"/>
    <property type="project" value="UniProtKB-KW"/>
</dbReference>
<evidence type="ECO:0000256" key="1">
    <source>
        <dbReference type="ARBA" id="ARBA00012513"/>
    </source>
</evidence>
<accession>A0A504XGH0</accession>
<comment type="catalytic activity">
    <reaction evidence="7">
        <text>L-threonyl-[protein] + ATP = O-phospho-L-threonyl-[protein] + ADP + H(+)</text>
        <dbReference type="Rhea" id="RHEA:46608"/>
        <dbReference type="Rhea" id="RHEA-COMP:11060"/>
        <dbReference type="Rhea" id="RHEA-COMP:11605"/>
        <dbReference type="ChEBI" id="CHEBI:15378"/>
        <dbReference type="ChEBI" id="CHEBI:30013"/>
        <dbReference type="ChEBI" id="CHEBI:30616"/>
        <dbReference type="ChEBI" id="CHEBI:61977"/>
        <dbReference type="ChEBI" id="CHEBI:456216"/>
        <dbReference type="EC" id="2.7.11.1"/>
    </reaction>
</comment>
<gene>
    <name evidence="14" type="ORF">CGC20_0185</name>
</gene>
<dbReference type="InterPro" id="IPR017441">
    <property type="entry name" value="Protein_kinase_ATP_BS"/>
</dbReference>
<dbReference type="Pfam" id="PF00069">
    <property type="entry name" value="Pkinase"/>
    <property type="match status" value="1"/>
</dbReference>
<evidence type="ECO:0000256" key="6">
    <source>
        <dbReference type="ARBA" id="ARBA00022840"/>
    </source>
</evidence>
<dbReference type="InterPro" id="IPR045216">
    <property type="entry name" value="CK2_alpha"/>
</dbReference>
<protein>
    <recommendedName>
        <fullName evidence="1">non-specific serine/threonine protein kinase</fullName>
        <ecNumber evidence="1">2.7.11.1</ecNumber>
    </recommendedName>
</protein>
<feature type="region of interest" description="Disordered" evidence="10">
    <location>
        <begin position="382"/>
        <end position="420"/>
    </location>
</feature>
<dbReference type="InterPro" id="IPR011009">
    <property type="entry name" value="Kinase-like_dom_sf"/>
</dbReference>
<evidence type="ECO:0000256" key="7">
    <source>
        <dbReference type="ARBA" id="ARBA00047899"/>
    </source>
</evidence>
<evidence type="ECO:0000256" key="9">
    <source>
        <dbReference type="PROSITE-ProRule" id="PRU10141"/>
    </source>
</evidence>
<name>A0A504XGH0_LEIDO</name>
<dbReference type="PROSITE" id="PS50072">
    <property type="entry name" value="CSA_PPIASE_2"/>
    <property type="match status" value="1"/>
</dbReference>
<dbReference type="GO" id="GO:0005829">
    <property type="term" value="C:cytosol"/>
    <property type="evidence" value="ECO:0007669"/>
    <property type="project" value="TreeGrafter"/>
</dbReference>
<evidence type="ECO:0000259" key="12">
    <source>
        <dbReference type="PROSITE" id="PS50011"/>
    </source>
</evidence>
<dbReference type="FunFam" id="2.40.100.10:FF:000057">
    <property type="entry name" value="Cyclophilin 14, putative"/>
    <property type="match status" value="1"/>
</dbReference>
<dbReference type="GO" id="GO:0031981">
    <property type="term" value="C:nuclear lumen"/>
    <property type="evidence" value="ECO:0007669"/>
    <property type="project" value="UniProtKB-ARBA"/>
</dbReference>
<dbReference type="SUPFAM" id="SSF56112">
    <property type="entry name" value="Protein kinase-like (PK-like)"/>
    <property type="match status" value="1"/>
</dbReference>
<evidence type="ECO:0000256" key="4">
    <source>
        <dbReference type="ARBA" id="ARBA00022741"/>
    </source>
</evidence>
<dbReference type="Gene3D" id="3.30.200.20">
    <property type="entry name" value="Phosphorylase Kinase, domain 1"/>
    <property type="match status" value="1"/>
</dbReference>
<comment type="caution">
    <text evidence="14">The sequence shown here is derived from an EMBL/GenBank/DDBJ whole genome shotgun (WGS) entry which is preliminary data.</text>
</comment>
<keyword evidence="11" id="KW-0812">Transmembrane</keyword>
<keyword evidence="6 9" id="KW-0067">ATP-binding</keyword>
<feature type="domain" description="PPIase cyclophilin-type" evidence="13">
    <location>
        <begin position="544"/>
        <end position="698"/>
    </location>
</feature>
<keyword evidence="2" id="KW-0723">Serine/threonine-protein kinase</keyword>
<organism evidence="14 15">
    <name type="scientific">Leishmania donovani</name>
    <dbReference type="NCBI Taxonomy" id="5661"/>
    <lineage>
        <taxon>Eukaryota</taxon>
        <taxon>Discoba</taxon>
        <taxon>Euglenozoa</taxon>
        <taxon>Kinetoplastea</taxon>
        <taxon>Metakinetoplastina</taxon>
        <taxon>Trypanosomatida</taxon>
        <taxon>Trypanosomatidae</taxon>
        <taxon>Leishmaniinae</taxon>
        <taxon>Leishmania</taxon>
    </lineage>
</organism>
<dbReference type="PROSITE" id="PS50011">
    <property type="entry name" value="PROTEIN_KINASE_DOM"/>
    <property type="match status" value="1"/>
</dbReference>
<dbReference type="GO" id="GO:0005524">
    <property type="term" value="F:ATP binding"/>
    <property type="evidence" value="ECO:0007669"/>
    <property type="project" value="UniProtKB-UniRule"/>
</dbReference>
<reference evidence="15" key="1">
    <citation type="submission" date="2019-02" db="EMBL/GenBank/DDBJ databases">
        <title>FDA dAtabase for Regulatory Grade micrObial Sequences (FDA-ARGOS): Supporting development and validation of Infectious Disease Dx tests.</title>
        <authorList>
            <person name="Duncan R."/>
            <person name="Fisher C."/>
            <person name="Tallon L."/>
            <person name="Sadzewicz L."/>
            <person name="Sengamalay N."/>
            <person name="Ott S."/>
            <person name="Godinez A."/>
            <person name="Nagaraj S."/>
            <person name="Vavikolanu K."/>
            <person name="Vyas G."/>
            <person name="Nadendla S."/>
            <person name="Aluvathingal J."/>
            <person name="Sichtig H."/>
        </authorList>
    </citation>
    <scope>NUCLEOTIDE SEQUENCE [LARGE SCALE GENOMIC DNA]</scope>
    <source>
        <strain evidence="15">FDAARGOS_360</strain>
    </source>
</reference>
<dbReference type="PROSITE" id="PS00107">
    <property type="entry name" value="PROTEIN_KINASE_ATP"/>
    <property type="match status" value="1"/>
</dbReference>
<dbReference type="InterPro" id="IPR029000">
    <property type="entry name" value="Cyclophilin-like_dom_sf"/>
</dbReference>
<dbReference type="InterPro" id="IPR002130">
    <property type="entry name" value="Cyclophilin-type_PPIase_dom"/>
</dbReference>
<dbReference type="FunFam" id="1.10.510.10:FF:000459">
    <property type="entry name" value="Casein kinase II subunit alpha"/>
    <property type="match status" value="1"/>
</dbReference>
<keyword evidence="5 14" id="KW-0418">Kinase</keyword>
<dbReference type="GO" id="GO:0003755">
    <property type="term" value="F:peptidyl-prolyl cis-trans isomerase activity"/>
    <property type="evidence" value="ECO:0007669"/>
    <property type="project" value="InterPro"/>
</dbReference>
<dbReference type="GO" id="GO:0006357">
    <property type="term" value="P:regulation of transcription by RNA polymerase II"/>
    <property type="evidence" value="ECO:0007669"/>
    <property type="project" value="UniProtKB-ARBA"/>
</dbReference>
<dbReference type="CDD" id="cd14132">
    <property type="entry name" value="STKc_CK2_alpha"/>
    <property type="match status" value="1"/>
</dbReference>
<sequence length="766" mass="85562">MSSRSSPKSPASDGAHRYAHVNVNKPSSYWDYDSLRVQWNSPDRYEVVQKIGRGKYSDVFLGVDTKVPRQVVIKVLKPVKKKKILRELMVLQTLKGGPNIVDLFDVVREPNSKTPSFVFEYVKSCDFRTVFPTFTDLEVRSYIFQVLMALEYAHSHGIMHRDVKPNNVCLDYKTGKLKLIDWGLAEFYHPATSYNARVASRYFKGPELLVELPMYDYRLDMWSLGCMLAAMIFIREPFFRGKDNTDQLVRIVKVLGTDDLQVYLKKHNASLPPVLEATLGYHAKKPWRSFVNGQNEHLCPPEALAFLDKLLQYDHMKRIQAAEAMMDPYFDPVRPKDFTLDGITVAAENGGGASARTFGTSASPLLAGCRLSALRLDSKSIGSTLPANGDRVSNDNGEKDDGGGPATDGTGMSKPASAEDGAEMAVVQKDYGEENGDEGFHEDAIIVKDEKGNPITRIRRLPLTLIEEVPLPQRILTDLELVMMAWCEEHARQYALFMTAIRIGVFVLLLIILYVFYQTTLSSERVVRGVDKMPADLRIGSVVYFDVTENGTDIGRIVIGLLNEDCPLYCEYFHRRCTGNGGKGNSFRGMPLAAIVPRHCLIFGDGQEMEHDVPGFNSHYLPTEHLSNGAWRGALSSIAYGPNRESPNFAIHISSGDYKPQVFAIVIGGYNVIERMNNAGSKHGNAPKRNYVIEGCGELCTLAKSHIAPIPWKLYESVSVGYDDEKFGPRLSADVLKHSDEIGATAVATQQEGGSAQVRKRKWWFF</sequence>
<dbReference type="VEuPathDB" id="TriTrypDB:LdBPK_351710.1"/>
<dbReference type="VEuPathDB" id="TriTrypDB:LdCL_020008700"/>
<keyword evidence="11" id="KW-1133">Transmembrane helix</keyword>
<evidence type="ECO:0000313" key="15">
    <source>
        <dbReference type="Proteomes" id="UP000318821"/>
    </source>
</evidence>
<dbReference type="InterPro" id="IPR008271">
    <property type="entry name" value="Ser/Thr_kinase_AS"/>
</dbReference>
<dbReference type="EMBL" id="RHLD01000029">
    <property type="protein sequence ID" value="TPP46379.1"/>
    <property type="molecule type" value="Genomic_DNA"/>
</dbReference>
<proteinExistence type="predicted"/>
<dbReference type="Gene3D" id="2.40.100.10">
    <property type="entry name" value="Cyclophilin-like"/>
    <property type="match status" value="1"/>
</dbReference>
<evidence type="ECO:0000256" key="10">
    <source>
        <dbReference type="SAM" id="MobiDB-lite"/>
    </source>
</evidence>
<evidence type="ECO:0000256" key="3">
    <source>
        <dbReference type="ARBA" id="ARBA00022679"/>
    </source>
</evidence>
<dbReference type="InterPro" id="IPR000719">
    <property type="entry name" value="Prot_kinase_dom"/>
</dbReference>
<dbReference type="SUPFAM" id="SSF50891">
    <property type="entry name" value="Cyclophilin-like"/>
    <property type="match status" value="1"/>
</dbReference>
<dbReference type="Gene3D" id="1.10.510.10">
    <property type="entry name" value="Transferase(Phosphotransferase) domain 1"/>
    <property type="match status" value="1"/>
</dbReference>
<keyword evidence="11" id="KW-0472">Membrane</keyword>
<feature type="domain" description="Protein kinase" evidence="12">
    <location>
        <begin position="45"/>
        <end position="330"/>
    </location>
</feature>
<evidence type="ECO:0000259" key="13">
    <source>
        <dbReference type="PROSITE" id="PS50072"/>
    </source>
</evidence>
<evidence type="ECO:0000256" key="11">
    <source>
        <dbReference type="SAM" id="Phobius"/>
    </source>
</evidence>
<dbReference type="EC" id="2.7.11.1" evidence="1"/>